<keyword evidence="2" id="KW-1185">Reference proteome</keyword>
<comment type="caution">
    <text evidence="1">The sequence shown here is derived from an EMBL/GenBank/DDBJ whole genome shotgun (WGS) entry which is preliminary data.</text>
</comment>
<dbReference type="Proteomes" id="UP000295741">
    <property type="component" value="Unassembled WGS sequence"/>
</dbReference>
<name>A0A4R6IS99_9BACT</name>
<dbReference type="AlphaFoldDB" id="A0A4R6IS99"/>
<evidence type="ECO:0000313" key="2">
    <source>
        <dbReference type="Proteomes" id="UP000295741"/>
    </source>
</evidence>
<protein>
    <submittedName>
        <fullName evidence="1">Uncharacterized protein</fullName>
    </submittedName>
</protein>
<organism evidence="1 2">
    <name type="scientific">Sediminibacterium goheungense</name>
    <dbReference type="NCBI Taxonomy" id="1086393"/>
    <lineage>
        <taxon>Bacteria</taxon>
        <taxon>Pseudomonadati</taxon>
        <taxon>Bacteroidota</taxon>
        <taxon>Chitinophagia</taxon>
        <taxon>Chitinophagales</taxon>
        <taxon>Chitinophagaceae</taxon>
        <taxon>Sediminibacterium</taxon>
    </lineage>
</organism>
<evidence type="ECO:0000313" key="1">
    <source>
        <dbReference type="EMBL" id="TDO25350.1"/>
    </source>
</evidence>
<proteinExistence type="predicted"/>
<sequence>MIPDSKLKISFQEMALGGAEVLAKRPKITFAQAVEQAQRLKRDSKISSLLKKSR</sequence>
<reference evidence="1 2" key="1">
    <citation type="submission" date="2019-03" db="EMBL/GenBank/DDBJ databases">
        <title>Genomic Encyclopedia of Archaeal and Bacterial Type Strains, Phase II (KMG-II): from individual species to whole genera.</title>
        <authorList>
            <person name="Goeker M."/>
        </authorList>
    </citation>
    <scope>NUCLEOTIDE SEQUENCE [LARGE SCALE GENOMIC DNA]</scope>
    <source>
        <strain evidence="1 2">DSM 28323</strain>
    </source>
</reference>
<accession>A0A4R6IS99</accession>
<dbReference type="EMBL" id="SNWP01000013">
    <property type="protein sequence ID" value="TDO25350.1"/>
    <property type="molecule type" value="Genomic_DNA"/>
</dbReference>
<gene>
    <name evidence="1" type="ORF">BC659_2890</name>
</gene>